<dbReference type="EMBL" id="LN713926">
    <property type="protein sequence ID" value="CEK42355.1"/>
    <property type="molecule type" value="Genomic_DNA"/>
</dbReference>
<gene>
    <name evidence="1" type="ORF">PQBR57_0402</name>
</gene>
<reference evidence="1" key="2">
    <citation type="submission" date="2015-06" db="EMBL/GenBank/DDBJ databases">
        <title>Environmentally co-occuring mercury resistance plasmids are genetically and phenotypically diverse and confer variable context-dependent fitness effects.</title>
        <authorList>
            <person name="Hall J.P.J."/>
            <person name="Harrison E."/>
            <person name="Lilley A.K."/>
            <person name="Paterson S."/>
            <person name="Spiers A.J."/>
            <person name="Brockhurst M.A."/>
        </authorList>
    </citation>
    <scope>NUCLEOTIDE SEQUENCE [LARGE SCALE GENOMIC DNA]</scope>
    <source>
        <strain evidence="1">SBW25</strain>
        <plasmid evidence="1">pQBR57</plasmid>
    </source>
</reference>
<name>A0A0G4E552_PSEFS</name>
<dbReference type="AlphaFoldDB" id="A0A0G4E552"/>
<reference evidence="1" key="1">
    <citation type="submission" date="2014-12" db="EMBL/GenBank/DDBJ databases">
        <authorList>
            <person name="Hall J."/>
        </authorList>
    </citation>
    <scope>NUCLEOTIDE SEQUENCE [LARGE SCALE GENOMIC DNA]</scope>
    <source>
        <strain evidence="1">SBW25</strain>
        <plasmid evidence="1">pQBR57</plasmid>
    </source>
</reference>
<sequence length="203" mass="23021">MTFHIDTPTTRSEKLFSQAFSLAVQGRHRDSDELLEMAHEMRAMELRIAYIAQHAPSELAVLLLKEAMTGFSDEADPAEYIQTNREPIRFYASNDAQLRSLINATFNPVPYERDQIAITDAELEHARQVMASRNAEDPSRITDPTITPADIAIQARGFTAFTNNGGCSLLRQCPECKNKYSTKVHAQRRIYWYCPHCNIAKEA</sequence>
<dbReference type="RefSeq" id="WP_192963510.1">
    <property type="nucleotide sequence ID" value="NZ_LN713926.1"/>
</dbReference>
<protein>
    <submittedName>
        <fullName evidence="1">Uncharacterized protein</fullName>
    </submittedName>
</protein>
<accession>A0A0G4E552</accession>
<evidence type="ECO:0000313" key="1">
    <source>
        <dbReference type="EMBL" id="CEK42355.1"/>
    </source>
</evidence>
<keyword evidence="1" id="KW-0614">Plasmid</keyword>
<geneLocation type="plasmid" evidence="1">
    <name>pQBR57</name>
</geneLocation>
<organism evidence="1">
    <name type="scientific">Pseudomonas fluorescens (strain SBW25)</name>
    <dbReference type="NCBI Taxonomy" id="216595"/>
    <lineage>
        <taxon>Bacteria</taxon>
        <taxon>Pseudomonadati</taxon>
        <taxon>Pseudomonadota</taxon>
        <taxon>Gammaproteobacteria</taxon>
        <taxon>Pseudomonadales</taxon>
        <taxon>Pseudomonadaceae</taxon>
        <taxon>Pseudomonas</taxon>
    </lineage>
</organism>
<proteinExistence type="predicted"/>